<dbReference type="HOGENOM" id="CLU_032482_0_0_1"/>
<keyword evidence="2" id="KW-0812">Transmembrane</keyword>
<proteinExistence type="predicted"/>
<dbReference type="SUPFAM" id="SSF51338">
    <property type="entry name" value="Composite domain of metallo-dependent hydrolases"/>
    <property type="match status" value="1"/>
</dbReference>
<dbReference type="InterPro" id="IPR032466">
    <property type="entry name" value="Metal_Hydrolase"/>
</dbReference>
<feature type="transmembrane region" description="Helical" evidence="2">
    <location>
        <begin position="41"/>
        <end position="59"/>
    </location>
</feature>
<dbReference type="Gene3D" id="3.20.20.140">
    <property type="entry name" value="Metal-dependent hydrolases"/>
    <property type="match status" value="1"/>
</dbReference>
<evidence type="ECO:0000256" key="2">
    <source>
        <dbReference type="SAM" id="Phobius"/>
    </source>
</evidence>
<accession>C4Y2Z1</accession>
<evidence type="ECO:0000259" key="3">
    <source>
        <dbReference type="Pfam" id="PF01979"/>
    </source>
</evidence>
<evidence type="ECO:0000313" key="4">
    <source>
        <dbReference type="EMBL" id="EEQ38778.1"/>
    </source>
</evidence>
<dbReference type="PANTHER" id="PTHR11113:SF14">
    <property type="entry name" value="N-ACETYLGLUCOSAMINE-6-PHOSPHATE DEACETYLASE"/>
    <property type="match status" value="1"/>
</dbReference>
<gene>
    <name evidence="4" type="ORF">CLUG_02904</name>
</gene>
<dbReference type="EMBL" id="CH408078">
    <property type="protein sequence ID" value="EEQ38778.1"/>
    <property type="molecule type" value="Genomic_DNA"/>
</dbReference>
<organism evidence="4 5">
    <name type="scientific">Clavispora lusitaniae (strain ATCC 42720)</name>
    <name type="common">Yeast</name>
    <name type="synonym">Candida lusitaniae</name>
    <dbReference type="NCBI Taxonomy" id="306902"/>
    <lineage>
        <taxon>Eukaryota</taxon>
        <taxon>Fungi</taxon>
        <taxon>Dikarya</taxon>
        <taxon>Ascomycota</taxon>
        <taxon>Saccharomycotina</taxon>
        <taxon>Pichiomycetes</taxon>
        <taxon>Metschnikowiaceae</taxon>
        <taxon>Clavispora</taxon>
    </lineage>
</organism>
<dbReference type="InterPro" id="IPR011059">
    <property type="entry name" value="Metal-dep_hydrolase_composite"/>
</dbReference>
<dbReference type="GO" id="GO:0006046">
    <property type="term" value="P:N-acetylglucosamine catabolic process"/>
    <property type="evidence" value="ECO:0007669"/>
    <property type="project" value="TreeGrafter"/>
</dbReference>
<dbReference type="OMA" id="PCRKGAH"/>
<dbReference type="GeneID" id="8497469"/>
<dbReference type="VEuPathDB" id="FungiDB:CLUG_02904"/>
<sequence length="466" mass="49868">MQQRNATVQRVSECNGAVTACNVASQPAIARTSRIYTSPPSPFFLFPTLFPTLLFPLFFSHSSFPFFLLFSFSFFISSMILRLTNCRLCDKGALISGDLYVDTASGKITKPTSNATALDLGGKIVAPGYIDIQNNGVYGVNFSTLDPAADQRRLRRALARYLRTGVTAMCPTVTSSAPHVYHKVVPLYARTRAADRTDSLGAHLEGPFISRKKKGCHPENTFVDAEKESFAAIYGNIGPATVAIITAAPEVPGVLAQFENAAAHGIVCSVGHSAADHATALAAVRHGASMVTHLYNAMPQPHHRQAGVVGLVTAPETGRNSPYFGLICDGVHVAPSMCVLAYRANPEKCVLVTDTMHLFGLPDGTYDWDGQRIEKRGSALRLQGTDTLAGAATDLPTGVRNLMRWTGASLAQAVRTVTNNAADSLNIRHKGYLDEGCDADLVVLDDEANVCEVFKLGVAVAPDAVL</sequence>
<dbReference type="SUPFAM" id="SSF51556">
    <property type="entry name" value="Metallo-dependent hydrolases"/>
    <property type="match status" value="1"/>
</dbReference>
<dbReference type="InterPro" id="IPR006680">
    <property type="entry name" value="Amidohydro-rel"/>
</dbReference>
<protein>
    <recommendedName>
        <fullName evidence="3">Amidohydrolase-related domain-containing protein</fullName>
    </recommendedName>
</protein>
<dbReference type="OrthoDB" id="10264777at2759"/>
<keyword evidence="1" id="KW-0378">Hydrolase</keyword>
<keyword evidence="2" id="KW-0472">Membrane</keyword>
<dbReference type="InParanoid" id="C4Y2Z1"/>
<evidence type="ECO:0000256" key="1">
    <source>
        <dbReference type="ARBA" id="ARBA00022801"/>
    </source>
</evidence>
<dbReference type="Pfam" id="PF01979">
    <property type="entry name" value="Amidohydro_1"/>
    <property type="match status" value="1"/>
</dbReference>
<dbReference type="PANTHER" id="PTHR11113">
    <property type="entry name" value="N-ACETYLGLUCOSAMINE-6-PHOSPHATE DEACETYLASE"/>
    <property type="match status" value="1"/>
</dbReference>
<dbReference type="STRING" id="306902.C4Y2Z1"/>
<evidence type="ECO:0000313" key="5">
    <source>
        <dbReference type="Proteomes" id="UP000007703"/>
    </source>
</evidence>
<dbReference type="Gene3D" id="2.30.40.10">
    <property type="entry name" value="Urease, subunit C, domain 1"/>
    <property type="match status" value="1"/>
</dbReference>
<name>C4Y2Z1_CLAL4</name>
<dbReference type="Proteomes" id="UP000007703">
    <property type="component" value="Unassembled WGS sequence"/>
</dbReference>
<dbReference type="AlphaFoldDB" id="C4Y2Z1"/>
<reference evidence="4 5" key="1">
    <citation type="journal article" date="2009" name="Nature">
        <title>Evolution of pathogenicity and sexual reproduction in eight Candida genomes.</title>
        <authorList>
            <person name="Butler G."/>
            <person name="Rasmussen M.D."/>
            <person name="Lin M.F."/>
            <person name="Santos M.A."/>
            <person name="Sakthikumar S."/>
            <person name="Munro C.A."/>
            <person name="Rheinbay E."/>
            <person name="Grabherr M."/>
            <person name="Forche A."/>
            <person name="Reedy J.L."/>
            <person name="Agrafioti I."/>
            <person name="Arnaud M.B."/>
            <person name="Bates S."/>
            <person name="Brown A.J."/>
            <person name="Brunke S."/>
            <person name="Costanzo M.C."/>
            <person name="Fitzpatrick D.A."/>
            <person name="de Groot P.W."/>
            <person name="Harris D."/>
            <person name="Hoyer L.L."/>
            <person name="Hube B."/>
            <person name="Klis F.M."/>
            <person name="Kodira C."/>
            <person name="Lennard N."/>
            <person name="Logue M.E."/>
            <person name="Martin R."/>
            <person name="Neiman A.M."/>
            <person name="Nikolaou E."/>
            <person name="Quail M.A."/>
            <person name="Quinn J."/>
            <person name="Santos M.C."/>
            <person name="Schmitzberger F.F."/>
            <person name="Sherlock G."/>
            <person name="Shah P."/>
            <person name="Silverstein K.A."/>
            <person name="Skrzypek M.S."/>
            <person name="Soll D."/>
            <person name="Staggs R."/>
            <person name="Stansfield I."/>
            <person name="Stumpf M.P."/>
            <person name="Sudbery P.E."/>
            <person name="Srikantha T."/>
            <person name="Zeng Q."/>
            <person name="Berman J."/>
            <person name="Berriman M."/>
            <person name="Heitman J."/>
            <person name="Gow N.A."/>
            <person name="Lorenz M.C."/>
            <person name="Birren B.W."/>
            <person name="Kellis M."/>
            <person name="Cuomo C.A."/>
        </authorList>
    </citation>
    <scope>NUCLEOTIDE SEQUENCE [LARGE SCALE GENOMIC DNA]</scope>
    <source>
        <strain evidence="4 5">ATCC 42720</strain>
    </source>
</reference>
<dbReference type="KEGG" id="clu:CLUG_02904"/>
<keyword evidence="2" id="KW-1133">Transmembrane helix</keyword>
<feature type="domain" description="Amidohydrolase-related" evidence="3">
    <location>
        <begin position="124"/>
        <end position="460"/>
    </location>
</feature>
<dbReference type="GO" id="GO:0008448">
    <property type="term" value="F:N-acetylglucosamine-6-phosphate deacetylase activity"/>
    <property type="evidence" value="ECO:0007669"/>
    <property type="project" value="TreeGrafter"/>
</dbReference>